<comment type="subunit">
    <text evidence="3">Monomer.</text>
</comment>
<dbReference type="SUPFAM" id="SSF51197">
    <property type="entry name" value="Clavaminate synthase-like"/>
    <property type="match status" value="1"/>
</dbReference>
<evidence type="ECO:0000256" key="12">
    <source>
        <dbReference type="RuleBase" id="RU003682"/>
    </source>
</evidence>
<comment type="catalytic activity">
    <reaction evidence="11">
        <text>L-arginine + 2-oxoglutarate + O2 = guanidine + L-glutamate 5-semialdehyde + succinate + CO2</text>
        <dbReference type="Rhea" id="RHEA:31535"/>
        <dbReference type="ChEBI" id="CHEBI:15379"/>
        <dbReference type="ChEBI" id="CHEBI:16526"/>
        <dbReference type="ChEBI" id="CHEBI:16810"/>
        <dbReference type="ChEBI" id="CHEBI:30031"/>
        <dbReference type="ChEBI" id="CHEBI:30087"/>
        <dbReference type="ChEBI" id="CHEBI:32682"/>
        <dbReference type="ChEBI" id="CHEBI:58066"/>
        <dbReference type="EC" id="1.14.20.7"/>
    </reaction>
</comment>
<evidence type="ECO:0000256" key="4">
    <source>
        <dbReference type="ARBA" id="ARBA00012293"/>
    </source>
</evidence>
<reference evidence="14" key="1">
    <citation type="submission" date="2022-09" db="EMBL/GenBank/DDBJ databases">
        <title>Intensive care unit water sources are persistently colonized with multi-drug resistant bacteria and are the site of extensive horizontal gene transfer of antibiotic resistance genes.</title>
        <authorList>
            <person name="Diorio-Toth L."/>
        </authorList>
    </citation>
    <scope>NUCLEOTIDE SEQUENCE</scope>
    <source>
        <strain evidence="14">GD03947</strain>
    </source>
</reference>
<keyword evidence="12" id="KW-0408">Iron</keyword>
<dbReference type="Gene3D" id="2.60.120.330">
    <property type="entry name" value="B-lactam Antibiotic, Isopenicillin N Synthase, Chain"/>
    <property type="match status" value="1"/>
</dbReference>
<dbReference type="PANTHER" id="PTHR47990">
    <property type="entry name" value="2-OXOGLUTARATE (2OG) AND FE(II)-DEPENDENT OXYGENASE SUPERFAMILY PROTEIN-RELATED"/>
    <property type="match status" value="1"/>
</dbReference>
<evidence type="ECO:0000313" key="15">
    <source>
        <dbReference type="Proteomes" id="UP001158500"/>
    </source>
</evidence>
<evidence type="ECO:0000256" key="7">
    <source>
        <dbReference type="ARBA" id="ARBA00022666"/>
    </source>
</evidence>
<evidence type="ECO:0000256" key="11">
    <source>
        <dbReference type="ARBA" id="ARBA00049359"/>
    </source>
</evidence>
<dbReference type="RefSeq" id="WP_042921474.1">
    <property type="nucleotide sequence ID" value="NZ_JAOCAE010000031.1"/>
</dbReference>
<dbReference type="AlphaFoldDB" id="A0AA42PCJ2"/>
<evidence type="ECO:0000256" key="9">
    <source>
        <dbReference type="ARBA" id="ARBA00031282"/>
    </source>
</evidence>
<dbReference type="InterPro" id="IPR005123">
    <property type="entry name" value="Oxoglu/Fe-dep_dioxygenase_dom"/>
</dbReference>
<comment type="catalytic activity">
    <reaction evidence="10">
        <text>2-oxoglutarate + O2 + 2 H(+) = ethene + 3 CO2 + H2O</text>
        <dbReference type="Rhea" id="RHEA:31523"/>
        <dbReference type="ChEBI" id="CHEBI:15377"/>
        <dbReference type="ChEBI" id="CHEBI:15378"/>
        <dbReference type="ChEBI" id="CHEBI:15379"/>
        <dbReference type="ChEBI" id="CHEBI:16526"/>
        <dbReference type="ChEBI" id="CHEBI:16810"/>
        <dbReference type="ChEBI" id="CHEBI:18153"/>
        <dbReference type="EC" id="1.13.12.19"/>
    </reaction>
</comment>
<evidence type="ECO:0000313" key="14">
    <source>
        <dbReference type="EMBL" id="MDH1238809.1"/>
    </source>
</evidence>
<evidence type="ECO:0000256" key="5">
    <source>
        <dbReference type="ARBA" id="ARBA00012531"/>
    </source>
</evidence>
<evidence type="ECO:0000256" key="8">
    <source>
        <dbReference type="ARBA" id="ARBA00031011"/>
    </source>
</evidence>
<evidence type="ECO:0000256" key="3">
    <source>
        <dbReference type="ARBA" id="ARBA00011245"/>
    </source>
</evidence>
<comment type="caution">
    <text evidence="14">The sequence shown here is derived from an EMBL/GenBank/DDBJ whole genome shotgun (WGS) entry which is preliminary data.</text>
</comment>
<keyword evidence="7" id="KW-0266">Ethylene biosynthesis</keyword>
<dbReference type="InterPro" id="IPR050231">
    <property type="entry name" value="Iron_ascorbate_oxido_reductase"/>
</dbReference>
<dbReference type="Pfam" id="PF14226">
    <property type="entry name" value="DIOX_N"/>
    <property type="match status" value="1"/>
</dbReference>
<comment type="pathway">
    <text evidence="2">Alkene biosynthesis; ethylene biosynthesis via 2-oxoglutarate.</text>
</comment>
<comment type="cofactor">
    <cofactor evidence="1">
        <name>Fe(2+)</name>
        <dbReference type="ChEBI" id="CHEBI:29033"/>
    </cofactor>
</comment>
<evidence type="ECO:0000256" key="2">
    <source>
        <dbReference type="ARBA" id="ARBA00004767"/>
    </source>
</evidence>
<dbReference type="GO" id="GO:0046872">
    <property type="term" value="F:metal ion binding"/>
    <property type="evidence" value="ECO:0007669"/>
    <property type="project" value="UniProtKB-KW"/>
</dbReference>
<dbReference type="PRINTS" id="PR00682">
    <property type="entry name" value="IPNSYNTHASE"/>
</dbReference>
<evidence type="ECO:0000256" key="10">
    <source>
        <dbReference type="ARBA" id="ARBA00047725"/>
    </source>
</evidence>
<organism evidence="14 15">
    <name type="scientific">Stutzerimonas stutzeri</name>
    <name type="common">Pseudomonas stutzeri</name>
    <dbReference type="NCBI Taxonomy" id="316"/>
    <lineage>
        <taxon>Bacteria</taxon>
        <taxon>Pseudomonadati</taxon>
        <taxon>Pseudomonadota</taxon>
        <taxon>Gammaproteobacteria</taxon>
        <taxon>Pseudomonadales</taxon>
        <taxon>Pseudomonadaceae</taxon>
        <taxon>Stutzerimonas</taxon>
    </lineage>
</organism>
<protein>
    <recommendedName>
        <fullName evidence="6">2-oxoglutarate-dependent ethylene/succinate-forming enzyme</fullName>
        <ecNumber evidence="5">1.13.12.19</ecNumber>
        <ecNumber evidence="4">1.14.20.7</ecNumber>
    </recommendedName>
    <alternativeName>
        <fullName evidence="8">2-oxoglutarate dioxygenase (ethylene-forming)</fullName>
    </alternativeName>
    <alternativeName>
        <fullName evidence="9">2-oxoglutarate/L-arginine monooxygenase/decarboxylase (succinate-forming)</fullName>
    </alternativeName>
</protein>
<dbReference type="EC" id="1.14.20.7" evidence="4"/>
<evidence type="ECO:0000256" key="6">
    <source>
        <dbReference type="ARBA" id="ARBA00019045"/>
    </source>
</evidence>
<accession>A0AA42PCJ2</accession>
<feature type="domain" description="Fe2OG dioxygenase" evidence="13">
    <location>
        <begin position="179"/>
        <end position="285"/>
    </location>
</feature>
<keyword evidence="12" id="KW-0560">Oxidoreductase</keyword>
<dbReference type="InterPro" id="IPR044861">
    <property type="entry name" value="IPNS-like_FE2OG_OXY"/>
</dbReference>
<dbReference type="Pfam" id="PF03171">
    <property type="entry name" value="2OG-FeII_Oxy"/>
    <property type="match status" value="1"/>
</dbReference>
<proteinExistence type="inferred from homology"/>
<dbReference type="GO" id="GO:0102276">
    <property type="term" value="F:2-oxoglutarate oxygenase/decarboxylase (ethylene-forming) activity"/>
    <property type="evidence" value="ECO:0007669"/>
    <property type="project" value="UniProtKB-EC"/>
</dbReference>
<keyword evidence="12" id="KW-0479">Metal-binding</keyword>
<dbReference type="PROSITE" id="PS51471">
    <property type="entry name" value="FE2OG_OXY"/>
    <property type="match status" value="1"/>
</dbReference>
<dbReference type="InterPro" id="IPR027443">
    <property type="entry name" value="IPNS-like_sf"/>
</dbReference>
<evidence type="ECO:0000259" key="13">
    <source>
        <dbReference type="PROSITE" id="PS51471"/>
    </source>
</evidence>
<evidence type="ECO:0000256" key="1">
    <source>
        <dbReference type="ARBA" id="ARBA00001954"/>
    </source>
</evidence>
<dbReference type="EC" id="1.13.12.19" evidence="5"/>
<comment type="similarity">
    <text evidence="12">Belongs to the iron/ascorbate-dependent oxidoreductase family.</text>
</comment>
<name>A0AA42PCJ2_STUST</name>
<dbReference type="EMBL" id="JAOCAE010000031">
    <property type="protein sequence ID" value="MDH1238809.1"/>
    <property type="molecule type" value="Genomic_DNA"/>
</dbReference>
<dbReference type="GO" id="GO:0009693">
    <property type="term" value="P:ethylene biosynthetic process"/>
    <property type="evidence" value="ECO:0007669"/>
    <property type="project" value="UniProtKB-KW"/>
</dbReference>
<dbReference type="InterPro" id="IPR026992">
    <property type="entry name" value="DIOX_N"/>
</dbReference>
<sequence length="324" mass="36003">MTECVVPVIDITGFRTGSSSVKRRMAEAVDRACIDIGFLVVTGHGVPEGLTADCFSAMAKFFALDAEVKRLYRAPDGIFRGYYGVGNTALAYSLDNGSPPDLFERFTIGPFDLADDDYVRQRYQRYFPDNIWPAEVAAMRPALEGYYREMERLAGDLMRIFALALDVPETFFATKIDRHISAMSVNHYPAQPEAPFTGQQRAGAHTDYGTLTIVAPTAVQGGLQVLRDGQWHDVIPPPGGFVVNIGDLMAQWTNDRWVSTMHRVANPPREQASNERTSLIFFHQPNEDAVVACLPGCFGPDNPCRYVPTTSGEHLMMKKLKTVR</sequence>
<dbReference type="Proteomes" id="UP001158500">
    <property type="component" value="Unassembled WGS sequence"/>
</dbReference>
<gene>
    <name evidence="14" type="ORF">N5C32_22530</name>
</gene>